<reference evidence="2" key="1">
    <citation type="submission" date="2016-11" db="UniProtKB">
        <authorList>
            <consortium name="WormBaseParasite"/>
        </authorList>
    </citation>
    <scope>IDENTIFICATION</scope>
    <source>
        <strain evidence="2">KR3021</strain>
    </source>
</reference>
<evidence type="ECO:0000313" key="2">
    <source>
        <dbReference type="WBParaSite" id="RSKR_0000898800.1"/>
    </source>
</evidence>
<organism evidence="1 2">
    <name type="scientific">Rhabditophanes sp. KR3021</name>
    <dbReference type="NCBI Taxonomy" id="114890"/>
    <lineage>
        <taxon>Eukaryota</taxon>
        <taxon>Metazoa</taxon>
        <taxon>Ecdysozoa</taxon>
        <taxon>Nematoda</taxon>
        <taxon>Chromadorea</taxon>
        <taxon>Rhabditida</taxon>
        <taxon>Tylenchina</taxon>
        <taxon>Panagrolaimomorpha</taxon>
        <taxon>Strongyloidoidea</taxon>
        <taxon>Alloionematidae</taxon>
        <taxon>Rhabditophanes</taxon>
    </lineage>
</organism>
<evidence type="ECO:0000313" key="1">
    <source>
        <dbReference type="Proteomes" id="UP000095286"/>
    </source>
</evidence>
<accession>A0AC35U8R0</accession>
<proteinExistence type="predicted"/>
<name>A0AC35U8R0_9BILA</name>
<protein>
    <submittedName>
        <fullName evidence="2">Protein FAM32A</fullName>
    </submittedName>
</protein>
<sequence length="107" mass="12212">MDPETVVIGGKLKLKGGTSLSKKLGDKKKATKKVDIKKVDITITKKEDKKSTKTPTQLAFDKKMKETAEKRMLEETKVTYKDKINKLNEKLENLTEFNDIPKVSWTK</sequence>
<dbReference type="Proteomes" id="UP000095286">
    <property type="component" value="Unplaced"/>
</dbReference>
<dbReference type="WBParaSite" id="RSKR_0000898800.1">
    <property type="protein sequence ID" value="RSKR_0000898800.1"/>
    <property type="gene ID" value="RSKR_0000898800"/>
</dbReference>